<dbReference type="EMBL" id="LAZR01010299">
    <property type="protein sequence ID" value="KKM67723.1"/>
    <property type="molecule type" value="Genomic_DNA"/>
</dbReference>
<proteinExistence type="predicted"/>
<gene>
    <name evidence="1" type="ORF">LCGC14_1468240</name>
</gene>
<comment type="caution">
    <text evidence="1">The sequence shown here is derived from an EMBL/GenBank/DDBJ whole genome shotgun (WGS) entry which is preliminary data.</text>
</comment>
<reference evidence="1" key="1">
    <citation type="journal article" date="2015" name="Nature">
        <title>Complex archaea that bridge the gap between prokaryotes and eukaryotes.</title>
        <authorList>
            <person name="Spang A."/>
            <person name="Saw J.H."/>
            <person name="Jorgensen S.L."/>
            <person name="Zaremba-Niedzwiedzka K."/>
            <person name="Martijn J."/>
            <person name="Lind A.E."/>
            <person name="van Eijk R."/>
            <person name="Schleper C."/>
            <person name="Guy L."/>
            <person name="Ettema T.J."/>
        </authorList>
    </citation>
    <scope>NUCLEOTIDE SEQUENCE</scope>
</reference>
<accession>A0A0F9JDP7</accession>
<dbReference type="AlphaFoldDB" id="A0A0F9JDP7"/>
<protein>
    <submittedName>
        <fullName evidence="1">Uncharacterized protein</fullName>
    </submittedName>
</protein>
<name>A0A0F9JDP7_9ZZZZ</name>
<organism evidence="1">
    <name type="scientific">marine sediment metagenome</name>
    <dbReference type="NCBI Taxonomy" id="412755"/>
    <lineage>
        <taxon>unclassified sequences</taxon>
        <taxon>metagenomes</taxon>
        <taxon>ecological metagenomes</taxon>
    </lineage>
</organism>
<evidence type="ECO:0000313" key="1">
    <source>
        <dbReference type="EMBL" id="KKM67723.1"/>
    </source>
</evidence>
<sequence length="106" mass="12809">MKCPSCKTGDIHTQQFMRDKYIEFTCSGGCKIEDKAWKIIHYNNCLRQAERLGWQAFRDGKDTKDNPFKDEVLHEFWYEGYYDELYKKQQEDKIRELTKELKELKG</sequence>